<dbReference type="InterPro" id="IPR008503">
    <property type="entry name" value="Asp_endopeptidase"/>
</dbReference>
<evidence type="ECO:0000313" key="5">
    <source>
        <dbReference type="Proteomes" id="UP000229730"/>
    </source>
</evidence>
<dbReference type="SUPFAM" id="SSF56059">
    <property type="entry name" value="Glutathione synthetase ATP-binding domain-like"/>
    <property type="match status" value="1"/>
</dbReference>
<dbReference type="InterPro" id="IPR011761">
    <property type="entry name" value="ATP-grasp"/>
</dbReference>
<organism evidence="4 5">
    <name type="scientific">Paremcibacter congregatus</name>
    <dbReference type="NCBI Taxonomy" id="2043170"/>
    <lineage>
        <taxon>Bacteria</taxon>
        <taxon>Pseudomonadati</taxon>
        <taxon>Pseudomonadota</taxon>
        <taxon>Alphaproteobacteria</taxon>
        <taxon>Emcibacterales</taxon>
        <taxon>Emcibacteraceae</taxon>
        <taxon>Paremcibacter</taxon>
    </lineage>
</organism>
<evidence type="ECO:0000313" key="4">
    <source>
        <dbReference type="EMBL" id="PHZ84940.1"/>
    </source>
</evidence>
<dbReference type="InParanoid" id="A0A2G4YRQ5"/>
<dbReference type="EMBL" id="PDEM01000020">
    <property type="protein sequence ID" value="PHZ84940.1"/>
    <property type="molecule type" value="Genomic_DNA"/>
</dbReference>
<keyword evidence="5" id="KW-1185">Reference proteome</keyword>
<dbReference type="Gene3D" id="3.40.50.20">
    <property type="match status" value="1"/>
</dbReference>
<dbReference type="InterPro" id="IPR021109">
    <property type="entry name" value="Peptidase_aspartic_dom_sf"/>
</dbReference>
<dbReference type="Pfam" id="PF18030">
    <property type="entry name" value="Rimk_N"/>
    <property type="match status" value="1"/>
</dbReference>
<comment type="cofactor">
    <cofactor evidence="1">
        <name>Mg(2+)</name>
        <dbReference type="ChEBI" id="CHEBI:18420"/>
    </cofactor>
</comment>
<dbReference type="PANTHER" id="PTHR38037">
    <property type="entry name" value="ZN_PROTEASE DOMAIN-CONTAINING PROTEIN"/>
    <property type="match status" value="1"/>
</dbReference>
<dbReference type="PROSITE" id="PS50975">
    <property type="entry name" value="ATP_GRASP"/>
    <property type="match status" value="1"/>
</dbReference>
<dbReference type="Gene3D" id="3.30.470.20">
    <property type="entry name" value="ATP-grasp fold, B domain"/>
    <property type="match status" value="1"/>
</dbReference>
<feature type="domain" description="ATP-grasp" evidence="3">
    <location>
        <begin position="262"/>
        <end position="437"/>
    </location>
</feature>
<dbReference type="Pfam" id="PF05618">
    <property type="entry name" value="Zn_protease"/>
    <property type="match status" value="1"/>
</dbReference>
<dbReference type="Gene3D" id="2.40.70.10">
    <property type="entry name" value="Acid Proteases"/>
    <property type="match status" value="1"/>
</dbReference>
<dbReference type="SUPFAM" id="SSF50630">
    <property type="entry name" value="Acid proteases"/>
    <property type="match status" value="1"/>
</dbReference>
<evidence type="ECO:0000259" key="3">
    <source>
        <dbReference type="PROSITE" id="PS50975"/>
    </source>
</evidence>
<accession>A0A2G4YRQ5</accession>
<dbReference type="AlphaFoldDB" id="A0A2G4YRQ5"/>
<dbReference type="GO" id="GO:0046872">
    <property type="term" value="F:metal ion binding"/>
    <property type="evidence" value="ECO:0007669"/>
    <property type="project" value="InterPro"/>
</dbReference>
<protein>
    <submittedName>
        <fullName evidence="4">Alpha-L-glutamate ligase</fullName>
    </submittedName>
</protein>
<evidence type="ECO:0000256" key="2">
    <source>
        <dbReference type="PROSITE-ProRule" id="PRU00409"/>
    </source>
</evidence>
<dbReference type="Proteomes" id="UP000229730">
    <property type="component" value="Unassembled WGS sequence"/>
</dbReference>
<dbReference type="InterPro" id="IPR013815">
    <property type="entry name" value="ATP_grasp_subdomain_1"/>
</dbReference>
<dbReference type="PANTHER" id="PTHR38037:SF1">
    <property type="entry name" value="ATP-DEPENDENT ZINC PROTEASE DOMAIN-CONTAINING PROTEIN-RELATED"/>
    <property type="match status" value="1"/>
</dbReference>
<dbReference type="RefSeq" id="WP_099472512.1">
    <property type="nucleotide sequence ID" value="NZ_CP041025.1"/>
</dbReference>
<dbReference type="InterPro" id="IPR013651">
    <property type="entry name" value="ATP-grasp_RimK-type"/>
</dbReference>
<dbReference type="Gene3D" id="3.30.1490.20">
    <property type="entry name" value="ATP-grasp fold, A domain"/>
    <property type="match status" value="1"/>
</dbReference>
<dbReference type="Pfam" id="PF08443">
    <property type="entry name" value="RimK"/>
    <property type="match status" value="1"/>
</dbReference>
<comment type="caution">
    <text evidence="4">The sequence shown here is derived from an EMBL/GenBank/DDBJ whole genome shotgun (WGS) entry which is preliminary data.</text>
</comment>
<dbReference type="OrthoDB" id="3865600at2"/>
<gene>
    <name evidence="4" type="ORF">CRD36_09455</name>
</gene>
<keyword evidence="4" id="KW-0436">Ligase</keyword>
<dbReference type="InterPro" id="IPR041107">
    <property type="entry name" value="Rimk_N"/>
</dbReference>
<dbReference type="GO" id="GO:0005524">
    <property type="term" value="F:ATP binding"/>
    <property type="evidence" value="ECO:0007669"/>
    <property type="project" value="UniProtKB-UniRule"/>
</dbReference>
<dbReference type="GO" id="GO:0016874">
    <property type="term" value="F:ligase activity"/>
    <property type="evidence" value="ECO:0007669"/>
    <property type="project" value="UniProtKB-KW"/>
</dbReference>
<reference evidence="4 5" key="1">
    <citation type="submission" date="2017-10" db="EMBL/GenBank/DDBJ databases">
        <title>Frigbacter circumglobatus gen. nov. sp. nov., isolated from sediment cultured in situ.</title>
        <authorList>
            <person name="Zhao Z."/>
        </authorList>
    </citation>
    <scope>NUCLEOTIDE SEQUENCE [LARGE SCALE GENOMIC DNA]</scope>
    <source>
        <strain evidence="4 5">ZYL</strain>
    </source>
</reference>
<name>A0A2G4YRQ5_9PROT</name>
<sequence>MEDFVVGWEEWLALPSLGLPALKAKIDTGAKTSALHAFSIQPFGSDAKPRVRFTIHPIPDRPDVEIICSARVIDRREVTSSNGTNELRYVILVPVQMGDKTWNIEVTLTNRENMAYRMLLGRRAMEGIGVRPGQSFLQPQLSYDLYNKLKRKPAARRSFRLAILTSAPDSYSTRRLVEAAEARDHVVELIDTRRCYFEISSHSPQVYYQGAPLPFYDAVIPRIGASLTVYGRAVVRQFQAMGTYCLNSAEGIGAARDKLAEHQILSRNRVAMPTTAYANSPEDTDNMIKLVGGEPVTLKSVHGLQGGGMTIDEPAAAFNPDHAPAPEANLVAREIIRENSSPDLRCLVVGRRIVGAMLFDETPSVGRRKTKRKITTTPERQVAVKAVKALGLTVAAVDMIRTAEGPKVLDVFCTPGLEKIEKSSGKNVAEKIIEHIERNVRPLFKSVK</sequence>
<keyword evidence="2" id="KW-0067">ATP-binding</keyword>
<keyword evidence="2" id="KW-0547">Nucleotide-binding</keyword>
<proteinExistence type="predicted"/>
<evidence type="ECO:0000256" key="1">
    <source>
        <dbReference type="ARBA" id="ARBA00001946"/>
    </source>
</evidence>